<reference evidence="2" key="1">
    <citation type="submission" date="2020-02" db="EMBL/GenBank/DDBJ databases">
        <authorList>
            <person name="Meier V. D."/>
        </authorList>
    </citation>
    <scope>NUCLEOTIDE SEQUENCE</scope>
    <source>
        <strain evidence="2">AVDCRST_MAG49</strain>
    </source>
</reference>
<sequence>MPGEAGQTAVADEDPLLRHDRRPASADQWRHRALLGHVGV</sequence>
<evidence type="ECO:0000313" key="2">
    <source>
        <dbReference type="EMBL" id="CAA9577655.1"/>
    </source>
</evidence>
<organism evidence="2">
    <name type="scientific">uncultured Thermomicrobiales bacterium</name>
    <dbReference type="NCBI Taxonomy" id="1645740"/>
    <lineage>
        <taxon>Bacteria</taxon>
        <taxon>Pseudomonadati</taxon>
        <taxon>Thermomicrobiota</taxon>
        <taxon>Thermomicrobia</taxon>
        <taxon>Thermomicrobiales</taxon>
        <taxon>environmental samples</taxon>
    </lineage>
</organism>
<accession>A0A6J4VF54</accession>
<feature type="region of interest" description="Disordered" evidence="1">
    <location>
        <begin position="1"/>
        <end position="28"/>
    </location>
</feature>
<feature type="compositionally biased region" description="Basic and acidic residues" evidence="1">
    <location>
        <begin position="15"/>
        <end position="28"/>
    </location>
</feature>
<dbReference type="EMBL" id="CADCWG010000313">
    <property type="protein sequence ID" value="CAA9577655.1"/>
    <property type="molecule type" value="Genomic_DNA"/>
</dbReference>
<dbReference type="AlphaFoldDB" id="A0A6J4VF54"/>
<protein>
    <submittedName>
        <fullName evidence="2">Uncharacterized protein</fullName>
    </submittedName>
</protein>
<gene>
    <name evidence="2" type="ORF">AVDCRST_MAG49-4345</name>
</gene>
<evidence type="ECO:0000256" key="1">
    <source>
        <dbReference type="SAM" id="MobiDB-lite"/>
    </source>
</evidence>
<proteinExistence type="predicted"/>
<name>A0A6J4VF54_9BACT</name>